<reference evidence="2 4" key="2">
    <citation type="submission" date="2019-03" db="EMBL/GenBank/DDBJ databases">
        <title>Genomic Encyclopedia of Type Strains, Phase IV (KMG-IV): sequencing the most valuable type-strain genomes for metagenomic binning, comparative biology and taxonomic classification.</title>
        <authorList>
            <person name="Goeker M."/>
        </authorList>
    </citation>
    <scope>NUCLEOTIDE SEQUENCE [LARGE SCALE GENOMIC DNA]</scope>
    <source>
        <strain evidence="2 4">DSM 3764</strain>
    </source>
</reference>
<evidence type="ECO:0000313" key="4">
    <source>
        <dbReference type="Proteomes" id="UP000295794"/>
    </source>
</evidence>
<protein>
    <recommendedName>
        <fullName evidence="5">Lipoprotein</fullName>
    </recommendedName>
</protein>
<organism evidence="1 3">
    <name type="scientific">Iodobacter fluviatilis</name>
    <dbReference type="NCBI Taxonomy" id="537"/>
    <lineage>
        <taxon>Bacteria</taxon>
        <taxon>Pseudomonadati</taxon>
        <taxon>Pseudomonadota</taxon>
        <taxon>Betaproteobacteria</taxon>
        <taxon>Neisseriales</taxon>
        <taxon>Chitinibacteraceae</taxon>
        <taxon>Iodobacter</taxon>
    </lineage>
</organism>
<dbReference type="AlphaFoldDB" id="A0A377Q4J5"/>
<name>A0A377Q4J5_9NEIS</name>
<dbReference type="EMBL" id="UGHR01000001">
    <property type="protein sequence ID" value="STQ89863.1"/>
    <property type="molecule type" value="Genomic_DNA"/>
</dbReference>
<dbReference type="RefSeq" id="WP_132038721.1">
    <property type="nucleotide sequence ID" value="NZ_CAWOLO010000014.1"/>
</dbReference>
<gene>
    <name evidence="2" type="ORF">EV682_11423</name>
    <name evidence="1" type="ORF">NCTC11159_00914</name>
</gene>
<evidence type="ECO:0000313" key="3">
    <source>
        <dbReference type="Proteomes" id="UP000255108"/>
    </source>
</evidence>
<dbReference type="Proteomes" id="UP000255108">
    <property type="component" value="Unassembled WGS sequence"/>
</dbReference>
<dbReference type="Proteomes" id="UP000295794">
    <property type="component" value="Unassembled WGS sequence"/>
</dbReference>
<dbReference type="PROSITE" id="PS51257">
    <property type="entry name" value="PROKAR_LIPOPROTEIN"/>
    <property type="match status" value="1"/>
</dbReference>
<reference evidence="1 3" key="1">
    <citation type="submission" date="2018-06" db="EMBL/GenBank/DDBJ databases">
        <authorList>
            <consortium name="Pathogen Informatics"/>
            <person name="Doyle S."/>
        </authorList>
    </citation>
    <scope>NUCLEOTIDE SEQUENCE [LARGE SCALE GENOMIC DNA]</scope>
    <source>
        <strain evidence="1 3">NCTC11159</strain>
    </source>
</reference>
<evidence type="ECO:0008006" key="5">
    <source>
        <dbReference type="Google" id="ProtNLM"/>
    </source>
</evidence>
<evidence type="ECO:0000313" key="1">
    <source>
        <dbReference type="EMBL" id="STQ89863.1"/>
    </source>
</evidence>
<sequence length="181" mass="19496">MKSRMLVVLVMSALLCACGKSREEELKEQHSKGAELVEDKAAMAKGLGDALQKDGKDAARSLTQGIGGVVKGMAQGVDSLEADFKIQLSDSAKSQQLKAERAVLQEKNAEGQKGLKVYVQSAQAFKGKLQLRASDDKGSEIGRSQKVEQNLAADDAAYIDFRFDAATPLSRVAQFTIYTVQ</sequence>
<proteinExistence type="predicted"/>
<dbReference type="EMBL" id="SMBT01000014">
    <property type="protein sequence ID" value="TCU82651.1"/>
    <property type="molecule type" value="Genomic_DNA"/>
</dbReference>
<evidence type="ECO:0000313" key="2">
    <source>
        <dbReference type="EMBL" id="TCU82651.1"/>
    </source>
</evidence>
<accession>A0A377Q4J5</accession>
<keyword evidence="4" id="KW-1185">Reference proteome</keyword>
<dbReference type="OrthoDB" id="9179901at2"/>